<dbReference type="Pfam" id="PF25967">
    <property type="entry name" value="RND-MFP_C"/>
    <property type="match status" value="1"/>
</dbReference>
<feature type="transmembrane region" description="Helical" evidence="3">
    <location>
        <begin position="21"/>
        <end position="41"/>
    </location>
</feature>
<dbReference type="GO" id="GO:0022857">
    <property type="term" value="F:transmembrane transporter activity"/>
    <property type="evidence" value="ECO:0007669"/>
    <property type="project" value="InterPro"/>
</dbReference>
<evidence type="ECO:0000256" key="1">
    <source>
        <dbReference type="ARBA" id="ARBA00004196"/>
    </source>
</evidence>
<dbReference type="GO" id="GO:0005886">
    <property type="term" value="C:plasma membrane"/>
    <property type="evidence" value="ECO:0007669"/>
    <property type="project" value="TreeGrafter"/>
</dbReference>
<comment type="similarity">
    <text evidence="2">Belongs to the membrane fusion protein (MFP) (TC 8.A.1) family.</text>
</comment>
<keyword evidence="3" id="KW-1133">Transmembrane helix</keyword>
<keyword evidence="9" id="KW-1185">Reference proteome</keyword>
<evidence type="ECO:0000259" key="5">
    <source>
        <dbReference type="Pfam" id="PF25917"/>
    </source>
</evidence>
<dbReference type="SUPFAM" id="SSF111369">
    <property type="entry name" value="HlyD-like secretion proteins"/>
    <property type="match status" value="1"/>
</dbReference>
<evidence type="ECO:0000256" key="2">
    <source>
        <dbReference type="ARBA" id="ARBA00009477"/>
    </source>
</evidence>
<evidence type="ECO:0000313" key="9">
    <source>
        <dbReference type="Proteomes" id="UP000293874"/>
    </source>
</evidence>
<dbReference type="OrthoDB" id="9801814at2"/>
<evidence type="ECO:0000259" key="7">
    <source>
        <dbReference type="Pfam" id="PF25967"/>
    </source>
</evidence>
<evidence type="ECO:0000259" key="6">
    <source>
        <dbReference type="Pfam" id="PF25944"/>
    </source>
</evidence>
<keyword evidence="3" id="KW-0812">Transmembrane</keyword>
<dbReference type="GO" id="GO:0046677">
    <property type="term" value="P:response to antibiotic"/>
    <property type="evidence" value="ECO:0007669"/>
    <property type="project" value="TreeGrafter"/>
</dbReference>
<accession>A0A4Q7N192</accession>
<keyword evidence="3" id="KW-0472">Membrane</keyword>
<dbReference type="Pfam" id="PF25876">
    <property type="entry name" value="HH_MFP_RND"/>
    <property type="match status" value="1"/>
</dbReference>
<dbReference type="RefSeq" id="WP_130539772.1">
    <property type="nucleotide sequence ID" value="NZ_CP042431.1"/>
</dbReference>
<feature type="domain" description="Multidrug resistance protein MdtA-like alpha-helical hairpin" evidence="4">
    <location>
        <begin position="121"/>
        <end position="189"/>
    </location>
</feature>
<dbReference type="InterPro" id="IPR058624">
    <property type="entry name" value="MdtA-like_HH"/>
</dbReference>
<name>A0A4Q7N192_9BACT</name>
<proteinExistence type="inferred from homology"/>
<evidence type="ECO:0000259" key="4">
    <source>
        <dbReference type="Pfam" id="PF25876"/>
    </source>
</evidence>
<feature type="domain" description="Multidrug resistance protein MdtA-like barrel-sandwich hybrid" evidence="5">
    <location>
        <begin position="81"/>
        <end position="220"/>
    </location>
</feature>
<gene>
    <name evidence="8" type="ORF">EV199_1266</name>
</gene>
<dbReference type="Gene3D" id="2.40.30.170">
    <property type="match status" value="1"/>
</dbReference>
<sequence length="403" mass="42742">MQPLLKTNGRALKPFLTVQSYALIAGVLITSIIFSACGSSANPGQGFAAPPPPELPVVAVTTAPATTYREYAAALEGKVNVEIRPQVAGFLEKIYVDEGAFVRAGQPLFKINDREYSEVSNNAKASLSAAQANIQRAKVEVDRLTPLVAAKVISEVQLKTAQANYDAAVAAADQAKAVLGSSQINIGYTLIKAPVSGYIGRIPFKTGALVGKGEAQPLTVLSDVSEMYAYFSLSEPDFIAFKNQFAGNTLEEKVRKVPAVELLLADGSVYTQKGRLSTVDGQFDRTMGAISFRASFPNAGGTLRTGNTGRVRIPQLEQSALVVPQEATFEIQDKVFVFALADSNKVVSKPLAISGKTANYYFVSSGITAGEKIVFSGVGNLRDGMTIVPQPISADSLLKAKPL</sequence>
<organism evidence="8 9">
    <name type="scientific">Pseudobacter ginsenosidimutans</name>
    <dbReference type="NCBI Taxonomy" id="661488"/>
    <lineage>
        <taxon>Bacteria</taxon>
        <taxon>Pseudomonadati</taxon>
        <taxon>Bacteroidota</taxon>
        <taxon>Chitinophagia</taxon>
        <taxon>Chitinophagales</taxon>
        <taxon>Chitinophagaceae</taxon>
        <taxon>Pseudobacter</taxon>
    </lineage>
</organism>
<dbReference type="Gene3D" id="1.10.287.470">
    <property type="entry name" value="Helix hairpin bin"/>
    <property type="match status" value="1"/>
</dbReference>
<evidence type="ECO:0000256" key="3">
    <source>
        <dbReference type="SAM" id="Phobius"/>
    </source>
</evidence>
<dbReference type="Proteomes" id="UP000293874">
    <property type="component" value="Unassembled WGS sequence"/>
</dbReference>
<reference evidence="8 9" key="1">
    <citation type="submission" date="2019-02" db="EMBL/GenBank/DDBJ databases">
        <title>Genomic Encyclopedia of Type Strains, Phase IV (KMG-IV): sequencing the most valuable type-strain genomes for metagenomic binning, comparative biology and taxonomic classification.</title>
        <authorList>
            <person name="Goeker M."/>
        </authorList>
    </citation>
    <scope>NUCLEOTIDE SEQUENCE [LARGE SCALE GENOMIC DNA]</scope>
    <source>
        <strain evidence="8 9">DSM 18116</strain>
    </source>
</reference>
<dbReference type="PANTHER" id="PTHR30158">
    <property type="entry name" value="ACRA/E-RELATED COMPONENT OF DRUG EFFLUX TRANSPORTER"/>
    <property type="match status" value="1"/>
</dbReference>
<dbReference type="InterPro" id="IPR058627">
    <property type="entry name" value="MdtA-like_C"/>
</dbReference>
<protein>
    <submittedName>
        <fullName evidence="8">Membrane fusion protein (Multidrug efflux system)</fullName>
    </submittedName>
</protein>
<dbReference type="PANTHER" id="PTHR30158:SF23">
    <property type="entry name" value="MULTIDRUG RESISTANCE PROTEIN MEXA"/>
    <property type="match status" value="1"/>
</dbReference>
<dbReference type="Gene3D" id="2.40.420.20">
    <property type="match status" value="1"/>
</dbReference>
<dbReference type="InterPro" id="IPR058626">
    <property type="entry name" value="MdtA-like_b-barrel"/>
</dbReference>
<comment type="caution">
    <text evidence="8">The sequence shown here is derived from an EMBL/GenBank/DDBJ whole genome shotgun (WGS) entry which is preliminary data.</text>
</comment>
<dbReference type="Pfam" id="PF25944">
    <property type="entry name" value="Beta-barrel_RND"/>
    <property type="match status" value="1"/>
</dbReference>
<dbReference type="Gene3D" id="2.40.50.100">
    <property type="match status" value="1"/>
</dbReference>
<dbReference type="InterPro" id="IPR006143">
    <property type="entry name" value="RND_pump_MFP"/>
</dbReference>
<evidence type="ECO:0000313" key="8">
    <source>
        <dbReference type="EMBL" id="RZS75401.1"/>
    </source>
</evidence>
<dbReference type="AlphaFoldDB" id="A0A4Q7N192"/>
<dbReference type="GO" id="GO:0030313">
    <property type="term" value="C:cell envelope"/>
    <property type="evidence" value="ECO:0007669"/>
    <property type="project" value="UniProtKB-SubCell"/>
</dbReference>
<feature type="domain" description="Multidrug resistance protein MdtA-like C-terminal permuted SH3" evidence="7">
    <location>
        <begin position="320"/>
        <end position="379"/>
    </location>
</feature>
<dbReference type="Pfam" id="PF25917">
    <property type="entry name" value="BSH_RND"/>
    <property type="match status" value="1"/>
</dbReference>
<dbReference type="EMBL" id="SGXA01000001">
    <property type="protein sequence ID" value="RZS75401.1"/>
    <property type="molecule type" value="Genomic_DNA"/>
</dbReference>
<feature type="domain" description="Multidrug resistance protein MdtA-like beta-barrel" evidence="6">
    <location>
        <begin position="227"/>
        <end position="313"/>
    </location>
</feature>
<comment type="subcellular location">
    <subcellularLocation>
        <location evidence="1">Cell envelope</location>
    </subcellularLocation>
</comment>
<dbReference type="NCBIfam" id="TIGR01730">
    <property type="entry name" value="RND_mfp"/>
    <property type="match status" value="1"/>
</dbReference>
<dbReference type="InterPro" id="IPR058625">
    <property type="entry name" value="MdtA-like_BSH"/>
</dbReference>